<accession>A0AAW1WGR5</accession>
<proteinExistence type="predicted"/>
<keyword evidence="2" id="KW-1185">Reference proteome</keyword>
<reference evidence="1 2" key="1">
    <citation type="journal article" date="2023" name="G3 (Bethesda)">
        <title>A chromosome-length genome assembly and annotation of blackberry (Rubus argutus, cv. 'Hillquist').</title>
        <authorList>
            <person name="Bruna T."/>
            <person name="Aryal R."/>
            <person name="Dudchenko O."/>
            <person name="Sargent D.J."/>
            <person name="Mead D."/>
            <person name="Buti M."/>
            <person name="Cavallini A."/>
            <person name="Hytonen T."/>
            <person name="Andres J."/>
            <person name="Pham M."/>
            <person name="Weisz D."/>
            <person name="Mascagni F."/>
            <person name="Usai G."/>
            <person name="Natali L."/>
            <person name="Bassil N."/>
            <person name="Fernandez G.E."/>
            <person name="Lomsadze A."/>
            <person name="Armour M."/>
            <person name="Olukolu B."/>
            <person name="Poorten T."/>
            <person name="Britton C."/>
            <person name="Davik J."/>
            <person name="Ashrafi H."/>
            <person name="Aiden E.L."/>
            <person name="Borodovsky M."/>
            <person name="Worthington M."/>
        </authorList>
    </citation>
    <scope>NUCLEOTIDE SEQUENCE [LARGE SCALE GENOMIC DNA]</scope>
    <source>
        <strain evidence="1">PI 553951</strain>
    </source>
</reference>
<comment type="caution">
    <text evidence="1">The sequence shown here is derived from an EMBL/GenBank/DDBJ whole genome shotgun (WGS) entry which is preliminary data.</text>
</comment>
<organism evidence="1 2">
    <name type="scientific">Rubus argutus</name>
    <name type="common">Southern blackberry</name>
    <dbReference type="NCBI Taxonomy" id="59490"/>
    <lineage>
        <taxon>Eukaryota</taxon>
        <taxon>Viridiplantae</taxon>
        <taxon>Streptophyta</taxon>
        <taxon>Embryophyta</taxon>
        <taxon>Tracheophyta</taxon>
        <taxon>Spermatophyta</taxon>
        <taxon>Magnoliopsida</taxon>
        <taxon>eudicotyledons</taxon>
        <taxon>Gunneridae</taxon>
        <taxon>Pentapetalae</taxon>
        <taxon>rosids</taxon>
        <taxon>fabids</taxon>
        <taxon>Rosales</taxon>
        <taxon>Rosaceae</taxon>
        <taxon>Rosoideae</taxon>
        <taxon>Rosoideae incertae sedis</taxon>
        <taxon>Rubus</taxon>
    </lineage>
</organism>
<protein>
    <submittedName>
        <fullName evidence="1">Uncharacterized protein</fullName>
    </submittedName>
</protein>
<name>A0AAW1WGR5_RUBAR</name>
<dbReference type="AlphaFoldDB" id="A0AAW1WGR5"/>
<sequence length="98" mass="10918">MKRRRLGLRCRAQRRRDLWGKAEVSSGGGVDGMVRAGLKIEHGICTLEIESSWASWRMGLLGVMMGEVGINYGGEVVWEFVGLRKATAWCRLQPGRLG</sequence>
<dbReference type="Proteomes" id="UP001457282">
    <property type="component" value="Unassembled WGS sequence"/>
</dbReference>
<evidence type="ECO:0000313" key="1">
    <source>
        <dbReference type="EMBL" id="KAK9922455.1"/>
    </source>
</evidence>
<dbReference type="EMBL" id="JBEDUW010000006">
    <property type="protein sequence ID" value="KAK9922455.1"/>
    <property type="molecule type" value="Genomic_DNA"/>
</dbReference>
<evidence type="ECO:0000313" key="2">
    <source>
        <dbReference type="Proteomes" id="UP001457282"/>
    </source>
</evidence>
<gene>
    <name evidence="1" type="ORF">M0R45_030919</name>
</gene>